<name>A0A8S1CNX7_9INSE</name>
<dbReference type="Proteomes" id="UP000494165">
    <property type="component" value="Unassembled WGS sequence"/>
</dbReference>
<organism evidence="3 4">
    <name type="scientific">Cloeon dipterum</name>
    <dbReference type="NCBI Taxonomy" id="197152"/>
    <lineage>
        <taxon>Eukaryota</taxon>
        <taxon>Metazoa</taxon>
        <taxon>Ecdysozoa</taxon>
        <taxon>Arthropoda</taxon>
        <taxon>Hexapoda</taxon>
        <taxon>Insecta</taxon>
        <taxon>Pterygota</taxon>
        <taxon>Palaeoptera</taxon>
        <taxon>Ephemeroptera</taxon>
        <taxon>Pisciforma</taxon>
        <taxon>Baetidae</taxon>
        <taxon>Cloeon</taxon>
    </lineage>
</organism>
<feature type="region of interest" description="Disordered" evidence="1">
    <location>
        <begin position="106"/>
        <end position="132"/>
    </location>
</feature>
<keyword evidence="2" id="KW-0812">Transmembrane</keyword>
<evidence type="ECO:0000256" key="2">
    <source>
        <dbReference type="SAM" id="Phobius"/>
    </source>
</evidence>
<dbReference type="EMBL" id="CADEPI010000082">
    <property type="protein sequence ID" value="CAB3373194.1"/>
    <property type="molecule type" value="Genomic_DNA"/>
</dbReference>
<keyword evidence="4" id="KW-1185">Reference proteome</keyword>
<keyword evidence="2" id="KW-0472">Membrane</keyword>
<comment type="caution">
    <text evidence="3">The sequence shown here is derived from an EMBL/GenBank/DDBJ whole genome shotgun (WGS) entry which is preliminary data.</text>
</comment>
<feature type="transmembrane region" description="Helical" evidence="2">
    <location>
        <begin position="26"/>
        <end position="50"/>
    </location>
</feature>
<evidence type="ECO:0000313" key="3">
    <source>
        <dbReference type="EMBL" id="CAB3373194.1"/>
    </source>
</evidence>
<proteinExistence type="predicted"/>
<keyword evidence="2" id="KW-1133">Transmembrane helix</keyword>
<feature type="compositionally biased region" description="Basic and acidic residues" evidence="1">
    <location>
        <begin position="119"/>
        <end position="132"/>
    </location>
</feature>
<protein>
    <submittedName>
        <fullName evidence="3">Uncharacterized protein</fullName>
    </submittedName>
</protein>
<reference evidence="3 4" key="1">
    <citation type="submission" date="2020-04" db="EMBL/GenBank/DDBJ databases">
        <authorList>
            <person name="Alioto T."/>
            <person name="Alioto T."/>
            <person name="Gomez Garrido J."/>
        </authorList>
    </citation>
    <scope>NUCLEOTIDE SEQUENCE [LARGE SCALE GENOMIC DNA]</scope>
</reference>
<accession>A0A8S1CNX7</accession>
<evidence type="ECO:0000313" key="4">
    <source>
        <dbReference type="Proteomes" id="UP000494165"/>
    </source>
</evidence>
<sequence>MSTLLLSDAELFPSSENPGWISSYRFAYTLLAWGASAACIGILICCYLMLKRKTKPADEEKDTTTLKPLLLKVPIRQSAKSTQNPSDDVKTTLLTDNISNPSIEVEIEADNSSNPSIKVEIEADNRSNEGEN</sequence>
<dbReference type="AlphaFoldDB" id="A0A8S1CNX7"/>
<gene>
    <name evidence="3" type="ORF">CLODIP_2_CD11015</name>
</gene>
<evidence type="ECO:0000256" key="1">
    <source>
        <dbReference type="SAM" id="MobiDB-lite"/>
    </source>
</evidence>